<accession>A0A4P7MY25</accession>
<evidence type="ECO:0000313" key="3">
    <source>
        <dbReference type="Proteomes" id="UP000294847"/>
    </source>
</evidence>
<feature type="signal peptide" evidence="1">
    <location>
        <begin position="1"/>
        <end position="16"/>
    </location>
</feature>
<feature type="chain" id="PRO_5020605561" evidence="1">
    <location>
        <begin position="17"/>
        <end position="62"/>
    </location>
</feature>
<proteinExistence type="predicted"/>
<dbReference type="AlphaFoldDB" id="A0A4P7MY25"/>
<evidence type="ECO:0000313" key="2">
    <source>
        <dbReference type="EMBL" id="QBZ54948.1"/>
    </source>
</evidence>
<sequence>MRYIFFAIVAFSASLASPVPGKQEDKLNAKFNGCEVGIMKRGFLGIPKELLFTHAGILAPAT</sequence>
<name>A0A4P7MY25_PYROR</name>
<gene>
    <name evidence="2" type="ORF">PoMZ_10661</name>
</gene>
<dbReference type="Proteomes" id="UP000294847">
    <property type="component" value="Chromosome 1"/>
</dbReference>
<keyword evidence="1" id="KW-0732">Signal</keyword>
<protein>
    <submittedName>
        <fullName evidence="2">Uncharacterized protein</fullName>
    </submittedName>
</protein>
<evidence type="ECO:0000256" key="1">
    <source>
        <dbReference type="SAM" id="SignalP"/>
    </source>
</evidence>
<organism evidence="2 3">
    <name type="scientific">Pyricularia oryzae</name>
    <name type="common">Rice blast fungus</name>
    <name type="synonym">Magnaporthe oryzae</name>
    <dbReference type="NCBI Taxonomy" id="318829"/>
    <lineage>
        <taxon>Eukaryota</taxon>
        <taxon>Fungi</taxon>
        <taxon>Dikarya</taxon>
        <taxon>Ascomycota</taxon>
        <taxon>Pezizomycotina</taxon>
        <taxon>Sordariomycetes</taxon>
        <taxon>Sordariomycetidae</taxon>
        <taxon>Magnaporthales</taxon>
        <taxon>Pyriculariaceae</taxon>
        <taxon>Pyricularia</taxon>
    </lineage>
</organism>
<reference evidence="2 3" key="1">
    <citation type="journal article" date="2019" name="Mol. Biol. Evol.">
        <title>Blast fungal genomes show frequent chromosomal changes, gene gains and losses, and effector gene turnover.</title>
        <authorList>
            <person name="Gomez Luciano L.B."/>
            <person name="Jason Tsai I."/>
            <person name="Chuma I."/>
            <person name="Tosa Y."/>
            <person name="Chen Y.H."/>
            <person name="Li J.Y."/>
            <person name="Li M.Y."/>
            <person name="Jade Lu M.Y."/>
            <person name="Nakayashiki H."/>
            <person name="Li W.H."/>
        </authorList>
    </citation>
    <scope>NUCLEOTIDE SEQUENCE [LARGE SCALE GENOMIC DNA]</scope>
    <source>
        <strain evidence="2">MZ5-1-6</strain>
    </source>
</reference>
<dbReference type="EMBL" id="CP034204">
    <property type="protein sequence ID" value="QBZ54948.1"/>
    <property type="molecule type" value="Genomic_DNA"/>
</dbReference>